<dbReference type="RefSeq" id="WP_345375522.1">
    <property type="nucleotide sequence ID" value="NZ_BAABLM010000003.1"/>
</dbReference>
<reference evidence="2" key="1">
    <citation type="journal article" date="2019" name="Int. J. Syst. Evol. Microbiol.">
        <title>The Global Catalogue of Microorganisms (GCM) 10K type strain sequencing project: providing services to taxonomists for standard genome sequencing and annotation.</title>
        <authorList>
            <consortium name="The Broad Institute Genomics Platform"/>
            <consortium name="The Broad Institute Genome Sequencing Center for Infectious Disease"/>
            <person name="Wu L."/>
            <person name="Ma J."/>
        </authorList>
    </citation>
    <scope>NUCLEOTIDE SEQUENCE [LARGE SCALE GENOMIC DNA]</scope>
    <source>
        <strain evidence="2">JCM 18956</strain>
    </source>
</reference>
<evidence type="ECO:0000313" key="2">
    <source>
        <dbReference type="Proteomes" id="UP001501295"/>
    </source>
</evidence>
<protein>
    <recommendedName>
        <fullName evidence="3">Flp pilus-assembly TadE/G-like protein</fullName>
    </recommendedName>
</protein>
<gene>
    <name evidence="1" type="ORF">GCM10025780_18190</name>
</gene>
<evidence type="ECO:0000313" key="1">
    <source>
        <dbReference type="EMBL" id="GAA4674095.1"/>
    </source>
</evidence>
<dbReference type="Proteomes" id="UP001501295">
    <property type="component" value="Unassembled WGS sequence"/>
</dbReference>
<accession>A0ABP8VY14</accession>
<organism evidence="1 2">
    <name type="scientific">Frondihabitans cladoniiphilus</name>
    <dbReference type="NCBI Taxonomy" id="715785"/>
    <lineage>
        <taxon>Bacteria</taxon>
        <taxon>Bacillati</taxon>
        <taxon>Actinomycetota</taxon>
        <taxon>Actinomycetes</taxon>
        <taxon>Micrococcales</taxon>
        <taxon>Microbacteriaceae</taxon>
        <taxon>Frondihabitans</taxon>
    </lineage>
</organism>
<sequence>MMKLLHARFARRLARVVGARDDDRGVALATVIIFGAVLLLMSATVVSVSASGSTKTSSDANWVAAGQAAYAGVEDYQSKLANDNAYSQYGSTGPAFSAGSSFISSNNNPAFGYGSKGATNTWAQVDPTITGGATYRYAVNNSQYSSHGILQLQSTGRAGNTTRTVVANLKQSGFLDYLYFTDYEIADPALTTGCAPSNGTAVPYEWQGGRSSNCTTINFAPVDTIKGPAFSNDTMQICGATFNGVVSTASTHSGQYILPSGCSAPNFTAQPSSSLKNPVKVPVIQMPTTIGKLVQETRTDLTGSTVPRPGCLYTGPTTFTFNGDGTMTVYSPWTQFTNYTGDPATTGDNSQAAMCGTAGSSANGNTLGSPAKGNKPAGQTIPTIPNNLVYVQNVPSSGPNSVSAGTASSFLSAGIPKNYSCKGADGTTAGNGVGFPGVGETAPSTSSYSCTNGDAFVTDSYDSNGIDSGGFGGNMTIAANNYLYVTGDVTYDTPTTDLLGLIGENNVVVYNPVGPRASTYTCYNPPSNTCTTTRTALLDETKSNRTIDAAVMSVLHSFTVQNYSADSGYPKGTLNVVGSIVQKYRGTVATSSGSNYTIVSGYTKNYSYDQRLAFEAPPKFLSPVSTTYGITSMTESKTAMSATGDPLP</sequence>
<proteinExistence type="predicted"/>
<name>A0ABP8VY14_9MICO</name>
<evidence type="ECO:0008006" key="3">
    <source>
        <dbReference type="Google" id="ProtNLM"/>
    </source>
</evidence>
<comment type="caution">
    <text evidence="1">The sequence shown here is derived from an EMBL/GenBank/DDBJ whole genome shotgun (WGS) entry which is preliminary data.</text>
</comment>
<keyword evidence="2" id="KW-1185">Reference proteome</keyword>
<dbReference type="EMBL" id="BAABLM010000003">
    <property type="protein sequence ID" value="GAA4674095.1"/>
    <property type="molecule type" value="Genomic_DNA"/>
</dbReference>